<gene>
    <name evidence="2" type="ORF">PF66_01037</name>
</gene>
<sequence length="195" mass="21849">MRMHPDPPSGSFQNRPLSSPAHFFRKKSRISGPPATSEKFRTQLEAFFQSWHALCNNPCTTQFWGPWYRQAGESPSLHPGLIPLRATGPTSFGDPGTGRPGISSFDPGSTPPRVGKSQLFRGPRYRQAETPLFTSGAHTAGSDEPRPFREPWYRQARDSLFNRRDSPRSRRRVPNRSGSFGTGRPEIPSFIPRGD</sequence>
<proteinExistence type="predicted"/>
<dbReference type="STRING" id="50340.PF66_01037"/>
<name>A0A0N0E5D6_9PSED</name>
<protein>
    <submittedName>
        <fullName evidence="2">Uncharacterized protein</fullName>
    </submittedName>
</protein>
<evidence type="ECO:0000313" key="2">
    <source>
        <dbReference type="EMBL" id="KPA92358.1"/>
    </source>
</evidence>
<dbReference type="EMBL" id="JSYZ01000003">
    <property type="protein sequence ID" value="KPA92358.1"/>
    <property type="molecule type" value="Genomic_DNA"/>
</dbReference>
<feature type="region of interest" description="Disordered" evidence="1">
    <location>
        <begin position="84"/>
        <end position="195"/>
    </location>
</feature>
<dbReference type="PATRIC" id="fig|50340.43.peg.3920"/>
<accession>A0A0N0E5D6</accession>
<dbReference type="AlphaFoldDB" id="A0A0N0E5D6"/>
<reference evidence="2 3" key="1">
    <citation type="journal article" date="2015" name="PLoS ONE">
        <title>Rice-Infecting Pseudomonas Genomes Are Highly Accessorized and Harbor Multiple Putative Virulence Mechanisms to Cause Sheath Brown Rot.</title>
        <authorList>
            <person name="Quibod I.L."/>
            <person name="Grande G."/>
            <person name="Oreiro E.G."/>
            <person name="Borja F.N."/>
            <person name="Dossa G.S."/>
            <person name="Mauleon R."/>
            <person name="Cruz C.V."/>
            <person name="Oliva R."/>
        </authorList>
    </citation>
    <scope>NUCLEOTIDE SEQUENCE [LARGE SCALE GENOMIC DNA]</scope>
    <source>
        <strain evidence="2 3">IRRI 6609</strain>
    </source>
</reference>
<keyword evidence="3" id="KW-1185">Reference proteome</keyword>
<comment type="caution">
    <text evidence="2">The sequence shown here is derived from an EMBL/GenBank/DDBJ whole genome shotgun (WGS) entry which is preliminary data.</text>
</comment>
<feature type="compositionally biased region" description="Basic and acidic residues" evidence="1">
    <location>
        <begin position="141"/>
        <end position="168"/>
    </location>
</feature>
<evidence type="ECO:0000313" key="3">
    <source>
        <dbReference type="Proteomes" id="UP000037931"/>
    </source>
</evidence>
<dbReference type="Proteomes" id="UP000037931">
    <property type="component" value="Unassembled WGS sequence"/>
</dbReference>
<evidence type="ECO:0000256" key="1">
    <source>
        <dbReference type="SAM" id="MobiDB-lite"/>
    </source>
</evidence>
<organism evidence="2 3">
    <name type="scientific">Pseudomonas asplenii</name>
    <dbReference type="NCBI Taxonomy" id="53407"/>
    <lineage>
        <taxon>Bacteria</taxon>
        <taxon>Pseudomonadati</taxon>
        <taxon>Pseudomonadota</taxon>
        <taxon>Gammaproteobacteria</taxon>
        <taxon>Pseudomonadales</taxon>
        <taxon>Pseudomonadaceae</taxon>
        <taxon>Pseudomonas</taxon>
    </lineage>
</organism>